<gene>
    <name evidence="1" type="ORF">NQ176_g836</name>
</gene>
<reference evidence="1" key="1">
    <citation type="submission" date="2022-08" db="EMBL/GenBank/DDBJ databases">
        <title>Genome Sequence of Lecanicillium fungicola.</title>
        <authorList>
            <person name="Buettner E."/>
        </authorList>
    </citation>
    <scope>NUCLEOTIDE SEQUENCE</scope>
    <source>
        <strain evidence="1">Babe33</strain>
    </source>
</reference>
<comment type="caution">
    <text evidence="1">The sequence shown here is derived from an EMBL/GenBank/DDBJ whole genome shotgun (WGS) entry which is preliminary data.</text>
</comment>
<dbReference type="EMBL" id="JANJQO010000038">
    <property type="protein sequence ID" value="KAJ2983248.1"/>
    <property type="molecule type" value="Genomic_DNA"/>
</dbReference>
<accession>A0ACC1NVT3</accession>
<name>A0ACC1NVT3_9HYPO</name>
<evidence type="ECO:0000313" key="2">
    <source>
        <dbReference type="Proteomes" id="UP001143910"/>
    </source>
</evidence>
<keyword evidence="2" id="KW-1185">Reference proteome</keyword>
<sequence length="402" mass="44294">MRWTIAKKRCAAYNHGSTQISKFFWAPRPPAYISCVVESPPVVFHGSPQDSTRAMLSGLLHIHVEEQPVVVCSFMATLRLRITNKRPKKKGCQECMHQSTELKTWTFLAAATELPTGQHHFPFSELLEGSLPASIDMPLGSISYHFEAVAIVLDDRNRTSCYPAKFERTVLIKRSIPEPLSSLRTVLSFDTGINIMAQYDQVIYPTGTKKMTLGLNGLRMCSGTGNALSQWVVRVVTWKLDENITTNFAACHTHSNLAVIGREGEVTLHKKIRTLGYECLTDAWKADYSTTNGTVEVMLEYGVAGSPHPSQLAKYACDVNAYGYIKSTHVLHVCIALSTQSASETKPLGSRPATCTLSMTLPVTLTEPGDSALSWENESLPIYRDSCESPPVYIATMSVGGL</sequence>
<dbReference type="Proteomes" id="UP001143910">
    <property type="component" value="Unassembled WGS sequence"/>
</dbReference>
<protein>
    <submittedName>
        <fullName evidence="1">Uncharacterized protein</fullName>
    </submittedName>
</protein>
<proteinExistence type="predicted"/>
<evidence type="ECO:0000313" key="1">
    <source>
        <dbReference type="EMBL" id="KAJ2983248.1"/>
    </source>
</evidence>
<organism evidence="1 2">
    <name type="scientific">Zarea fungicola</name>
    <dbReference type="NCBI Taxonomy" id="93591"/>
    <lineage>
        <taxon>Eukaryota</taxon>
        <taxon>Fungi</taxon>
        <taxon>Dikarya</taxon>
        <taxon>Ascomycota</taxon>
        <taxon>Pezizomycotina</taxon>
        <taxon>Sordariomycetes</taxon>
        <taxon>Hypocreomycetidae</taxon>
        <taxon>Hypocreales</taxon>
        <taxon>Cordycipitaceae</taxon>
        <taxon>Zarea</taxon>
    </lineage>
</organism>